<dbReference type="Gene3D" id="3.40.50.720">
    <property type="entry name" value="NAD(P)-binding Rossmann-like Domain"/>
    <property type="match status" value="1"/>
</dbReference>
<dbReference type="InterPro" id="IPR036291">
    <property type="entry name" value="NAD(P)-bd_dom_sf"/>
</dbReference>
<gene>
    <name evidence="3" type="ORF">R9X50_00269100</name>
</gene>
<dbReference type="SUPFAM" id="SSF48179">
    <property type="entry name" value="6-phosphogluconate dehydrogenase C-terminal domain-like"/>
    <property type="match status" value="2"/>
</dbReference>
<evidence type="ECO:0000313" key="4">
    <source>
        <dbReference type="Proteomes" id="UP001303373"/>
    </source>
</evidence>
<feature type="domain" description="3-hydroxyisobutyrate dehydrogenase-like NAD-binding" evidence="2">
    <location>
        <begin position="174"/>
        <end position="294"/>
    </location>
</feature>
<proteinExistence type="predicted"/>
<evidence type="ECO:0000259" key="2">
    <source>
        <dbReference type="Pfam" id="PF14833"/>
    </source>
</evidence>
<dbReference type="Pfam" id="PF03446">
    <property type="entry name" value="NAD_binding_2"/>
    <property type="match status" value="1"/>
</dbReference>
<protein>
    <recommendedName>
        <fullName evidence="5">3-hydroxyisobutyrate dehydrogenase</fullName>
    </recommendedName>
</protein>
<feature type="domain" description="3-hydroxyisobutyrate dehydrogenase-like NAD-binding" evidence="2">
    <location>
        <begin position="324"/>
        <end position="424"/>
    </location>
</feature>
<dbReference type="InterPro" id="IPR029154">
    <property type="entry name" value="HIBADH-like_NADP-bd"/>
</dbReference>
<dbReference type="InterPro" id="IPR013328">
    <property type="entry name" value="6PGD_dom2"/>
</dbReference>
<dbReference type="SUPFAM" id="SSF51735">
    <property type="entry name" value="NAD(P)-binding Rossmann-fold domains"/>
    <property type="match status" value="1"/>
</dbReference>
<evidence type="ECO:0000259" key="1">
    <source>
        <dbReference type="Pfam" id="PF03446"/>
    </source>
</evidence>
<dbReference type="Pfam" id="PF14833">
    <property type="entry name" value="NAD_binding_11"/>
    <property type="match status" value="2"/>
</dbReference>
<dbReference type="GO" id="GO:0051287">
    <property type="term" value="F:NAD binding"/>
    <property type="evidence" value="ECO:0007669"/>
    <property type="project" value="InterPro"/>
</dbReference>
<dbReference type="InterPro" id="IPR008927">
    <property type="entry name" value="6-PGluconate_DH-like_C_sf"/>
</dbReference>
<dbReference type="EMBL" id="CP138582">
    <property type="protein sequence ID" value="WPG99871.1"/>
    <property type="molecule type" value="Genomic_DNA"/>
</dbReference>
<organism evidence="3 4">
    <name type="scientific">Acrodontium crateriforme</name>
    <dbReference type="NCBI Taxonomy" id="150365"/>
    <lineage>
        <taxon>Eukaryota</taxon>
        <taxon>Fungi</taxon>
        <taxon>Dikarya</taxon>
        <taxon>Ascomycota</taxon>
        <taxon>Pezizomycotina</taxon>
        <taxon>Dothideomycetes</taxon>
        <taxon>Dothideomycetidae</taxon>
        <taxon>Mycosphaerellales</taxon>
        <taxon>Teratosphaeriaceae</taxon>
        <taxon>Acrodontium</taxon>
    </lineage>
</organism>
<sequence length="436" mass="46468">MTSTKPKISFAGLGAMGGGMATNLVKQGFEVTGYDVFHPLLDRFVESGGKPSYTPKEAAASADFMISMVANAAQTSSLLFEGDDAAVHGLGKGKTLILCSTISPAFVSEIRKRLDEEFKRSDIKLLDCPVSGGTLRAGDGELSIFSSGPDEDLQEAKQVLQAMSTNLYNMGAIGNGAKAKTIHQLLAAINIATTAEVLGLAATIGLNTQSVFDAIQDSEGASFMFGNRGPHALTNDWHPYSALGIILKDAMIVTDTARKEQFPVPLACTAECTYLQGAQAGMLKDDDAKIVQLYLPPSQGDLVYQMTKADAMMTASYQISKDTIINLLCGIHLAASIEAMAFGKKLGVDGNLMYDIISKAAGSSGMFTKHIPSMLEKDQWKLSDCPDVEEVGRKLSEAVEKCRKINYPCPMAAAALQQFHFAKLAGKVIGNQGRGR</sequence>
<feature type="domain" description="6-phosphogluconate dehydrogenase NADP-binding" evidence="1">
    <location>
        <begin position="7"/>
        <end position="171"/>
    </location>
</feature>
<dbReference type="AlphaFoldDB" id="A0AAQ3M2L7"/>
<reference evidence="3 4" key="1">
    <citation type="submission" date="2023-11" db="EMBL/GenBank/DDBJ databases">
        <title>An acidophilic fungus is an integral part of prey digestion in a carnivorous sundew plant.</title>
        <authorList>
            <person name="Tsai I.J."/>
        </authorList>
    </citation>
    <scope>NUCLEOTIDE SEQUENCE [LARGE SCALE GENOMIC DNA]</scope>
    <source>
        <strain evidence="3">169a</strain>
    </source>
</reference>
<accession>A0AAQ3M2L7</accession>
<dbReference type="GO" id="GO:0050661">
    <property type="term" value="F:NADP binding"/>
    <property type="evidence" value="ECO:0007669"/>
    <property type="project" value="InterPro"/>
</dbReference>
<evidence type="ECO:0008006" key="5">
    <source>
        <dbReference type="Google" id="ProtNLM"/>
    </source>
</evidence>
<dbReference type="InterPro" id="IPR006115">
    <property type="entry name" value="6PGDH_NADP-bd"/>
</dbReference>
<keyword evidence="4" id="KW-1185">Reference proteome</keyword>
<dbReference type="PANTHER" id="PTHR43060">
    <property type="entry name" value="3-HYDROXYISOBUTYRATE DEHYDROGENASE-LIKE 1, MITOCHONDRIAL-RELATED"/>
    <property type="match status" value="1"/>
</dbReference>
<dbReference type="Proteomes" id="UP001303373">
    <property type="component" value="Chromosome 3"/>
</dbReference>
<dbReference type="PANTHER" id="PTHR43060:SF17">
    <property type="entry name" value="L-THREONATE DEHYDROGENASE"/>
    <property type="match status" value="1"/>
</dbReference>
<evidence type="ECO:0000313" key="3">
    <source>
        <dbReference type="EMBL" id="WPG99871.1"/>
    </source>
</evidence>
<name>A0AAQ3M2L7_9PEZI</name>
<dbReference type="Gene3D" id="1.10.1040.10">
    <property type="entry name" value="N-(1-d-carboxylethyl)-l-norvaline Dehydrogenase, domain 2"/>
    <property type="match status" value="2"/>
</dbReference>